<dbReference type="InterPro" id="IPR002397">
    <property type="entry name" value="Cyt_P450_B"/>
</dbReference>
<dbReference type="CDD" id="cd00302">
    <property type="entry name" value="cytochrome_P450"/>
    <property type="match status" value="1"/>
</dbReference>
<dbReference type="AlphaFoldDB" id="A0A2B6NGE5"/>
<dbReference type="PRINTS" id="PR00359">
    <property type="entry name" value="BP450"/>
</dbReference>
<name>A0A2B6NGE5_9BACI</name>
<dbReference type="InterPro" id="IPR017972">
    <property type="entry name" value="Cyt_P450_CS"/>
</dbReference>
<dbReference type="InterPro" id="IPR036396">
    <property type="entry name" value="Cyt_P450_sf"/>
</dbReference>
<comment type="similarity">
    <text evidence="1 2">Belongs to the cytochrome P450 family.</text>
</comment>
<keyword evidence="2" id="KW-0560">Oxidoreductase</keyword>
<keyword evidence="2" id="KW-0408">Iron</keyword>
<dbReference type="EMBL" id="NVOI01000139">
    <property type="protein sequence ID" value="PGG81800.1"/>
    <property type="molecule type" value="Genomic_DNA"/>
</dbReference>
<evidence type="ECO:0000313" key="4">
    <source>
        <dbReference type="Proteomes" id="UP000225320"/>
    </source>
</evidence>
<dbReference type="GO" id="GO:0020037">
    <property type="term" value="F:heme binding"/>
    <property type="evidence" value="ECO:0007669"/>
    <property type="project" value="InterPro"/>
</dbReference>
<reference evidence="3 4" key="1">
    <citation type="submission" date="2017-09" db="EMBL/GenBank/DDBJ databases">
        <title>Large-scale bioinformatics analysis of Bacillus genomes uncovers conserved roles of natural products in bacterial physiology.</title>
        <authorList>
            <consortium name="Agbiome Team Llc"/>
            <person name="Bleich R.M."/>
            <person name="Grubbs K.J."/>
            <person name="Santa Maria K.C."/>
            <person name="Allen S.E."/>
            <person name="Farag S."/>
            <person name="Shank E.A."/>
            <person name="Bowers A."/>
        </authorList>
    </citation>
    <scope>NUCLEOTIDE SEQUENCE [LARGE SCALE GENOMIC DNA]</scope>
    <source>
        <strain evidence="3 4">AFS094862</strain>
    </source>
</reference>
<dbReference type="PANTHER" id="PTHR46696">
    <property type="entry name" value="P450, PUTATIVE (EUROFUNG)-RELATED"/>
    <property type="match status" value="1"/>
</dbReference>
<protein>
    <submittedName>
        <fullName evidence="3">Cytochrome</fullName>
    </submittedName>
</protein>
<dbReference type="InterPro" id="IPR001128">
    <property type="entry name" value="Cyt_P450"/>
</dbReference>
<dbReference type="GO" id="GO:0008395">
    <property type="term" value="F:steroid hydroxylase activity"/>
    <property type="evidence" value="ECO:0007669"/>
    <property type="project" value="TreeGrafter"/>
</dbReference>
<evidence type="ECO:0000256" key="1">
    <source>
        <dbReference type="ARBA" id="ARBA00010617"/>
    </source>
</evidence>
<dbReference type="GO" id="GO:0005506">
    <property type="term" value="F:iron ion binding"/>
    <property type="evidence" value="ECO:0007669"/>
    <property type="project" value="InterPro"/>
</dbReference>
<keyword evidence="2" id="KW-0479">Metal-binding</keyword>
<dbReference type="GO" id="GO:0036199">
    <property type="term" value="F:cholest-4-en-3-one 26-monooxygenase activity"/>
    <property type="evidence" value="ECO:0007669"/>
    <property type="project" value="TreeGrafter"/>
</dbReference>
<dbReference type="Proteomes" id="UP000225320">
    <property type="component" value="Unassembled WGS sequence"/>
</dbReference>
<proteinExistence type="inferred from homology"/>
<gene>
    <name evidence="3" type="ORF">CON73_28510</name>
</gene>
<dbReference type="GO" id="GO:0006707">
    <property type="term" value="P:cholesterol catabolic process"/>
    <property type="evidence" value="ECO:0007669"/>
    <property type="project" value="TreeGrafter"/>
</dbReference>
<keyword evidence="2" id="KW-0503">Monooxygenase</keyword>
<dbReference type="RefSeq" id="WP_098072199.1">
    <property type="nucleotide sequence ID" value="NZ_CP036055.1"/>
</dbReference>
<accession>A0A2B6NGE5</accession>
<dbReference type="SUPFAM" id="SSF48264">
    <property type="entry name" value="Cytochrome P450"/>
    <property type="match status" value="1"/>
</dbReference>
<dbReference type="Gene3D" id="1.10.630.10">
    <property type="entry name" value="Cytochrome P450"/>
    <property type="match status" value="1"/>
</dbReference>
<organism evidence="3 4">
    <name type="scientific">Bacillus toyonensis</name>
    <dbReference type="NCBI Taxonomy" id="155322"/>
    <lineage>
        <taxon>Bacteria</taxon>
        <taxon>Bacillati</taxon>
        <taxon>Bacillota</taxon>
        <taxon>Bacilli</taxon>
        <taxon>Bacillales</taxon>
        <taxon>Bacillaceae</taxon>
        <taxon>Bacillus</taxon>
        <taxon>Bacillus cereus group</taxon>
    </lineage>
</organism>
<dbReference type="PROSITE" id="PS00086">
    <property type="entry name" value="CYTOCHROME_P450"/>
    <property type="match status" value="1"/>
</dbReference>
<evidence type="ECO:0000313" key="3">
    <source>
        <dbReference type="EMBL" id="PGG81800.1"/>
    </source>
</evidence>
<dbReference type="Pfam" id="PF00067">
    <property type="entry name" value="p450"/>
    <property type="match status" value="1"/>
</dbReference>
<sequence length="401" mass="46436">MTNSTIKKIIEDRYKFYTAALATENIIWDKELNAWLVFDYTNITQLLKDSRLKANRKKQFIEKLDIPVEYKDKLSNFYSRWLMYMDNPEHKELRKHVQVPINLTNSIIEELAKSSTLKVLNSLNKDNEFIDVINEIAIPFTENTLANLLGLDVNDYKLILQEAFKAVDFLWIPVPSFEDSQKTVHSIDKTYSIISEIRDQQRYEKNGLFDLILKNVDQVEDSLALIANVTVDGHEPFLSAVKTLMYLYIQTQNDKLPHNNPYSLLTLENIVEESLRMECPFPYCARVANEDIPLEDKLINKGDRIILFISSGNRDQSKYENPNECQKRSNTPPILSFGVGSHYCAGANLTRKSLKVFLNTIQPFIEDKSLIIDNLEWNDTFGFRTISTLKVTIKTKYPVNV</sequence>
<evidence type="ECO:0000256" key="2">
    <source>
        <dbReference type="RuleBase" id="RU000461"/>
    </source>
</evidence>
<dbReference type="PANTHER" id="PTHR46696:SF4">
    <property type="entry name" value="BIOTIN BIOSYNTHESIS CYTOCHROME P450"/>
    <property type="match status" value="1"/>
</dbReference>
<comment type="caution">
    <text evidence="3">The sequence shown here is derived from an EMBL/GenBank/DDBJ whole genome shotgun (WGS) entry which is preliminary data.</text>
</comment>
<keyword evidence="2" id="KW-0349">Heme</keyword>